<dbReference type="GO" id="GO:0006826">
    <property type="term" value="P:iron ion transport"/>
    <property type="evidence" value="ECO:0007669"/>
    <property type="project" value="InterPro"/>
</dbReference>
<feature type="binding site" evidence="8">
    <location>
        <position position="78"/>
    </location>
    <ligand>
        <name>Fe cation</name>
        <dbReference type="ChEBI" id="CHEBI:24875"/>
        <label>1</label>
    </ligand>
</feature>
<evidence type="ECO:0000256" key="4">
    <source>
        <dbReference type="ARBA" id="ARBA00022617"/>
    </source>
</evidence>
<feature type="binding site" evidence="8">
    <location>
        <position position="118"/>
    </location>
    <ligand>
        <name>Fe cation</name>
        <dbReference type="ChEBI" id="CHEBI:24875"/>
        <label>2</label>
    </ligand>
</feature>
<evidence type="ECO:0000313" key="11">
    <source>
        <dbReference type="EMBL" id="QNT71226.1"/>
    </source>
</evidence>
<dbReference type="InterPro" id="IPR009078">
    <property type="entry name" value="Ferritin-like_SF"/>
</dbReference>
<organism evidence="11 12">
    <name type="scientific">Defluviicoccus vanus</name>
    <dbReference type="NCBI Taxonomy" id="111831"/>
    <lineage>
        <taxon>Bacteria</taxon>
        <taxon>Pseudomonadati</taxon>
        <taxon>Pseudomonadota</taxon>
        <taxon>Alphaproteobacteria</taxon>
        <taxon>Rhodospirillales</taxon>
        <taxon>Rhodospirillaceae</taxon>
        <taxon>Defluviicoccus</taxon>
    </lineage>
</organism>
<feature type="binding site" description="axial binding residue" evidence="8">
    <location>
        <position position="76"/>
    </location>
    <ligand>
        <name>heme b</name>
        <dbReference type="ChEBI" id="CHEBI:60344"/>
        <note>ligand shared between dimeric partners</note>
    </ligand>
    <ligandPart>
        <name>Fe</name>
        <dbReference type="ChEBI" id="CHEBI:18248"/>
    </ligandPart>
</feature>
<accession>A0A7H1N690</accession>
<dbReference type="PANTHER" id="PTHR30295:SF0">
    <property type="entry name" value="BACTERIOFERRITIN"/>
    <property type="match status" value="1"/>
</dbReference>
<keyword evidence="9" id="KW-0175">Coiled coil</keyword>
<keyword evidence="4" id="KW-0349">Heme</keyword>
<dbReference type="Proteomes" id="UP000516369">
    <property type="component" value="Chromosome"/>
</dbReference>
<evidence type="ECO:0000256" key="9">
    <source>
        <dbReference type="SAM" id="Coils"/>
    </source>
</evidence>
<dbReference type="GO" id="GO:0006879">
    <property type="term" value="P:intracellular iron ion homeostasis"/>
    <property type="evidence" value="ECO:0007669"/>
    <property type="project" value="UniProtKB-KW"/>
</dbReference>
<feature type="binding site" evidence="8">
    <location>
        <position position="42"/>
    </location>
    <ligand>
        <name>Fe cation</name>
        <dbReference type="ChEBI" id="CHEBI:24875"/>
        <label>1</label>
    </ligand>
</feature>
<dbReference type="CDD" id="cd00907">
    <property type="entry name" value="Bacterioferritin"/>
    <property type="match status" value="1"/>
</dbReference>
<dbReference type="Pfam" id="PF00210">
    <property type="entry name" value="Ferritin"/>
    <property type="match status" value="1"/>
</dbReference>
<dbReference type="InterPro" id="IPR008331">
    <property type="entry name" value="Ferritin_DPS_dom"/>
</dbReference>
<evidence type="ECO:0000256" key="3">
    <source>
        <dbReference type="ARBA" id="ARBA00022434"/>
    </source>
</evidence>
<dbReference type="PANTHER" id="PTHR30295">
    <property type="entry name" value="BACTERIOFERRITIN"/>
    <property type="match status" value="1"/>
</dbReference>
<name>A0A7H1N690_9PROT</name>
<keyword evidence="12" id="KW-1185">Reference proteome</keyword>
<dbReference type="InterPro" id="IPR002024">
    <property type="entry name" value="Bacterioferritin"/>
</dbReference>
<feature type="binding site" evidence="8">
    <location>
        <position position="75"/>
    </location>
    <ligand>
        <name>Fe cation</name>
        <dbReference type="ChEBI" id="CHEBI:24875"/>
        <label>1</label>
    </ligand>
</feature>
<dbReference type="SUPFAM" id="SSF47240">
    <property type="entry name" value="Ferritin-like"/>
    <property type="match status" value="1"/>
</dbReference>
<dbReference type="GO" id="GO:0140315">
    <property type="term" value="F:iron ion sequestering activity"/>
    <property type="evidence" value="ECO:0007669"/>
    <property type="project" value="UniProtKB-ARBA"/>
</dbReference>
<sequence length="183" mass="21227">MALCVLRQRPSRKRRRRNQQEGVRVKIEPVGLTHLNRMLKNEMTAINQYFLHARMLKNWGFDRLGKRVYEESIGEMRHADKLIERILFLEGLPNLQDLGKLLIGEVVVECLQSDLRLESAARTDVLAAVAHFESVQDYVSREIAVRILEDAEEHIDFLETELQLAEMVGLSNYLQSQMTNHDS</sequence>
<evidence type="ECO:0000313" key="12">
    <source>
        <dbReference type="Proteomes" id="UP000516369"/>
    </source>
</evidence>
<dbReference type="EMBL" id="CP053923">
    <property type="protein sequence ID" value="QNT71226.1"/>
    <property type="molecule type" value="Genomic_DNA"/>
</dbReference>
<evidence type="ECO:0000259" key="10">
    <source>
        <dbReference type="PROSITE" id="PS50905"/>
    </source>
</evidence>
<keyword evidence="3 7" id="KW-0409">Iron storage</keyword>
<feature type="domain" description="Ferritin-like diiron" evidence="10">
    <location>
        <begin position="25"/>
        <end position="169"/>
    </location>
</feature>
<dbReference type="PROSITE" id="PS50905">
    <property type="entry name" value="FERRITIN_LIKE"/>
    <property type="match status" value="1"/>
</dbReference>
<dbReference type="Gene3D" id="1.20.1260.10">
    <property type="match status" value="1"/>
</dbReference>
<evidence type="ECO:0000256" key="7">
    <source>
        <dbReference type="PIRNR" id="PIRNR002560"/>
    </source>
</evidence>
<protein>
    <recommendedName>
        <fullName evidence="7">Bacterioferritin</fullName>
    </recommendedName>
</protein>
<feature type="binding site" evidence="8">
    <location>
        <position position="154"/>
    </location>
    <ligand>
        <name>Fe cation</name>
        <dbReference type="ChEBI" id="CHEBI:24875"/>
        <label>2</label>
    </ligand>
</feature>
<dbReference type="NCBIfam" id="TIGR00754">
    <property type="entry name" value="bfr"/>
    <property type="match status" value="1"/>
</dbReference>
<proteinExistence type="inferred from homology"/>
<reference evidence="11 12" key="1">
    <citation type="submission" date="2020-05" db="EMBL/GenBank/DDBJ databases">
        <title>Complete closed genome sequence of Defluviicoccus vanus.</title>
        <authorList>
            <person name="Bessarab I."/>
            <person name="Arumugam K."/>
            <person name="Maszenan A.M."/>
            <person name="Seviour R.J."/>
            <person name="Williams R.B."/>
        </authorList>
    </citation>
    <scope>NUCLEOTIDE SEQUENCE [LARGE SCALE GENOMIC DNA]</scope>
    <source>
        <strain evidence="11 12">Ben 114</strain>
    </source>
</reference>
<feature type="coiled-coil region" evidence="9">
    <location>
        <begin position="141"/>
        <end position="168"/>
    </location>
</feature>
<dbReference type="FunFam" id="1.20.1260.10:FF:000005">
    <property type="entry name" value="Bacterioferritin"/>
    <property type="match status" value="1"/>
</dbReference>
<dbReference type="InterPro" id="IPR012347">
    <property type="entry name" value="Ferritin-like"/>
</dbReference>
<evidence type="ECO:0000256" key="6">
    <source>
        <dbReference type="ARBA" id="ARBA00023004"/>
    </source>
</evidence>
<dbReference type="InterPro" id="IPR009040">
    <property type="entry name" value="Ferritin-like_diiron"/>
</dbReference>
<feature type="binding site" evidence="8">
    <location>
        <position position="75"/>
    </location>
    <ligand>
        <name>Fe cation</name>
        <dbReference type="ChEBI" id="CHEBI:24875"/>
        <label>2</label>
    </ligand>
</feature>
<comment type="similarity">
    <text evidence="2 7">Belongs to the bacterioferritin family.</text>
</comment>
<evidence type="ECO:0000256" key="8">
    <source>
        <dbReference type="PIRSR" id="PIRSR002560-1"/>
    </source>
</evidence>
<comment type="cofactor">
    <cofactor evidence="1">
        <name>heme b</name>
        <dbReference type="ChEBI" id="CHEBI:60344"/>
    </cofactor>
</comment>
<evidence type="ECO:0000256" key="5">
    <source>
        <dbReference type="ARBA" id="ARBA00022723"/>
    </source>
</evidence>
<dbReference type="PIRSF" id="PIRSF002560">
    <property type="entry name" value="Bacterioferritin"/>
    <property type="match status" value="1"/>
</dbReference>
<dbReference type="GO" id="GO:0005829">
    <property type="term" value="C:cytosol"/>
    <property type="evidence" value="ECO:0007669"/>
    <property type="project" value="TreeGrafter"/>
</dbReference>
<keyword evidence="6 7" id="KW-0408">Iron</keyword>
<dbReference type="KEGG" id="dvn:HQ394_08660"/>
<dbReference type="GO" id="GO:0008199">
    <property type="term" value="F:ferric iron binding"/>
    <property type="evidence" value="ECO:0007669"/>
    <property type="project" value="InterPro"/>
</dbReference>
<evidence type="ECO:0000256" key="1">
    <source>
        <dbReference type="ARBA" id="ARBA00001970"/>
    </source>
</evidence>
<gene>
    <name evidence="11" type="primary">bfr</name>
    <name evidence="11" type="ORF">HQ394_08660</name>
</gene>
<evidence type="ECO:0000256" key="2">
    <source>
        <dbReference type="ARBA" id="ARBA00008093"/>
    </source>
</evidence>
<dbReference type="AlphaFoldDB" id="A0A7H1N690"/>
<dbReference type="PRINTS" id="PR00601">
    <property type="entry name" value="BACFERRITIN"/>
</dbReference>
<dbReference type="GO" id="GO:0020037">
    <property type="term" value="F:heme binding"/>
    <property type="evidence" value="ECO:0007669"/>
    <property type="project" value="TreeGrafter"/>
</dbReference>
<keyword evidence="5 7" id="KW-0479">Metal-binding</keyword>
<dbReference type="GO" id="GO:0004322">
    <property type="term" value="F:ferroxidase activity"/>
    <property type="evidence" value="ECO:0007669"/>
    <property type="project" value="TreeGrafter"/>
</dbReference>